<sequence>MDKEKIRRKGQKIKLLFRHRSMEMGGVEKVMLSLLHNLDREKFEITVLLNLNQGELRDQIPEYVRKVFLTDGKEDFSNNHFIQKLQLFLRRIKLRKFRKNPEIIDQEILKENFDIEIAMTYNDFESVLNSTNKNSKKVGWFHSEIHLPKLQPLVPKILEHFPQFDYMVYCSTRIKDLMHEHYPNLNYPPESVIINAIPIEEIKRKAEFPESEAGTFGETPNWRESENPNSENRIPQFISIGRLHSRKGYHKLMKAHAKLLQDGFEHSVLIIGDGEELPNLLQQQKKLGVEKTFVFAGNKMNPYPDLKNADFFIMPSESEAWPLVIAEALILQKPIIATKVGDVETMIENQKTGYLIHYDTDEIYSAMKEFLTNKKMVSEIKQNLVEIEKQFDNSKVFAEIEKIFVNLVQSKI</sequence>
<dbReference type="PANTHER" id="PTHR12526:SF630">
    <property type="entry name" value="GLYCOSYLTRANSFERASE"/>
    <property type="match status" value="1"/>
</dbReference>
<keyword evidence="3" id="KW-0808">Transferase</keyword>
<comment type="caution">
    <text evidence="3">The sequence shown here is derived from an EMBL/GenBank/DDBJ whole genome shotgun (WGS) entry which is preliminary data.</text>
</comment>
<dbReference type="PATRIC" id="fig|1304281.5.peg.792"/>
<dbReference type="GO" id="GO:0016757">
    <property type="term" value="F:glycosyltransferase activity"/>
    <property type="evidence" value="ECO:0007669"/>
    <property type="project" value="InterPro"/>
</dbReference>
<protein>
    <submittedName>
        <fullName evidence="3">Glycosyl transferase family 1</fullName>
    </submittedName>
</protein>
<dbReference type="Proteomes" id="UP000035900">
    <property type="component" value="Unassembled WGS sequence"/>
</dbReference>
<keyword evidence="4" id="KW-1185">Reference proteome</keyword>
<feature type="region of interest" description="Disordered" evidence="1">
    <location>
        <begin position="210"/>
        <end position="229"/>
    </location>
</feature>
<evidence type="ECO:0000256" key="1">
    <source>
        <dbReference type="SAM" id="MobiDB-lite"/>
    </source>
</evidence>
<dbReference type="OrthoDB" id="791981at2"/>
<proteinExistence type="predicted"/>
<dbReference type="PANTHER" id="PTHR12526">
    <property type="entry name" value="GLYCOSYLTRANSFERASE"/>
    <property type="match status" value="1"/>
</dbReference>
<dbReference type="RefSeq" id="WP_048498749.1">
    <property type="nucleotide sequence ID" value="NZ_LFNG01000004.1"/>
</dbReference>
<dbReference type="CDD" id="cd03811">
    <property type="entry name" value="GT4_GT28_WabH-like"/>
    <property type="match status" value="1"/>
</dbReference>
<dbReference type="STRING" id="1304281.ACM44_03670"/>
<dbReference type="EMBL" id="LFNG01000004">
    <property type="protein sequence ID" value="KMQ72122.1"/>
    <property type="molecule type" value="Genomic_DNA"/>
</dbReference>
<evidence type="ECO:0000259" key="2">
    <source>
        <dbReference type="Pfam" id="PF00534"/>
    </source>
</evidence>
<dbReference type="InterPro" id="IPR001296">
    <property type="entry name" value="Glyco_trans_1"/>
</dbReference>
<dbReference type="AlphaFoldDB" id="A0A0J7J1K2"/>
<gene>
    <name evidence="3" type="ORF">ACM44_03670</name>
</gene>
<organism evidence="3 4">
    <name type="scientific">Chryseobacterium koreense CCUG 49689</name>
    <dbReference type="NCBI Taxonomy" id="1304281"/>
    <lineage>
        <taxon>Bacteria</taxon>
        <taxon>Pseudomonadati</taxon>
        <taxon>Bacteroidota</taxon>
        <taxon>Flavobacteriia</taxon>
        <taxon>Flavobacteriales</taxon>
        <taxon>Weeksellaceae</taxon>
        <taxon>Chryseobacterium group</taxon>
        <taxon>Chryseobacterium</taxon>
    </lineage>
</organism>
<evidence type="ECO:0000313" key="3">
    <source>
        <dbReference type="EMBL" id="KMQ72122.1"/>
    </source>
</evidence>
<dbReference type="Pfam" id="PF00534">
    <property type="entry name" value="Glycos_transf_1"/>
    <property type="match status" value="1"/>
</dbReference>
<name>A0A0J7J1K2_9FLAO</name>
<dbReference type="SUPFAM" id="SSF53756">
    <property type="entry name" value="UDP-Glycosyltransferase/glycogen phosphorylase"/>
    <property type="match status" value="1"/>
</dbReference>
<accession>A0A0J7J1K2</accession>
<reference evidence="3 4" key="1">
    <citation type="journal article" date="2004" name="Int. J. Syst. Evol. Microbiol.">
        <title>Kaistella koreensis gen. nov., sp. nov., a novel member of the Chryseobacterium-Bergeyella-Riemerella branch.</title>
        <authorList>
            <person name="Kim M.K."/>
            <person name="Im W.T."/>
            <person name="Shin Y.K."/>
            <person name="Lim J.H."/>
            <person name="Kim S.H."/>
            <person name="Lee B.C."/>
            <person name="Park M.Y."/>
            <person name="Lee K.Y."/>
            <person name="Lee S.T."/>
        </authorList>
    </citation>
    <scope>NUCLEOTIDE SEQUENCE [LARGE SCALE GENOMIC DNA]</scope>
    <source>
        <strain evidence="3 4">CCUG 49689</strain>
    </source>
</reference>
<feature type="domain" description="Glycosyl transferase family 1" evidence="2">
    <location>
        <begin position="225"/>
        <end position="383"/>
    </location>
</feature>
<dbReference type="Gene3D" id="3.40.50.2000">
    <property type="entry name" value="Glycogen Phosphorylase B"/>
    <property type="match status" value="2"/>
</dbReference>
<evidence type="ECO:0000313" key="4">
    <source>
        <dbReference type="Proteomes" id="UP000035900"/>
    </source>
</evidence>